<dbReference type="EMBL" id="CP054698">
    <property type="protein sequence ID" value="QMS90181.1"/>
    <property type="molecule type" value="Genomic_DNA"/>
</dbReference>
<evidence type="ECO:0000313" key="1">
    <source>
        <dbReference type="EMBL" id="QMS90181.1"/>
    </source>
</evidence>
<proteinExistence type="predicted"/>
<dbReference type="Proteomes" id="UP000514713">
    <property type="component" value="Chromosome"/>
</dbReference>
<organism evidence="1 2">
    <name type="scientific">Nostoc edaphicum CCNP1411</name>
    <dbReference type="NCBI Taxonomy" id="1472755"/>
    <lineage>
        <taxon>Bacteria</taxon>
        <taxon>Bacillati</taxon>
        <taxon>Cyanobacteriota</taxon>
        <taxon>Cyanophyceae</taxon>
        <taxon>Nostocales</taxon>
        <taxon>Nostocaceae</taxon>
        <taxon>Nostoc</taxon>
    </lineage>
</organism>
<keyword evidence="2" id="KW-1185">Reference proteome</keyword>
<name>A0A7D7QKY3_9NOSO</name>
<evidence type="ECO:0000313" key="2">
    <source>
        <dbReference type="Proteomes" id="UP000514713"/>
    </source>
</evidence>
<dbReference type="KEGG" id="ned:HUN01_22280"/>
<accession>A0A7D7QKY3</accession>
<reference evidence="2" key="1">
    <citation type="submission" date="2020-06" db="EMBL/GenBank/DDBJ databases">
        <title>Nostoc edaphicum CCNP1411 genome.</title>
        <authorList>
            <person name="Fidor A."/>
            <person name="Grabski M."/>
            <person name="Gawor J."/>
            <person name="Gromadka R."/>
            <person name="Wegrzyn G."/>
            <person name="Mazur-Marzec H."/>
        </authorList>
    </citation>
    <scope>NUCLEOTIDE SEQUENCE [LARGE SCALE GENOMIC DNA]</scope>
    <source>
        <strain evidence="2">CCNP1411</strain>
    </source>
</reference>
<dbReference type="AlphaFoldDB" id="A0A7D7QKY3"/>
<gene>
    <name evidence="1" type="ORF">HUN01_22280</name>
</gene>
<sequence>MQLLDSLETQLPDIPEPLQTSLQDIINQLQIESHYCIKHPDYKPLELPESSVSRFQQLPLELQNSFLSLQLRSFLYGIYYNGSLKSALAPDAKVTNLALNQNLENNTLLGVDLAFYDRLHESNRSEGYWSPDWLVVKEETDGTLAVEKNALILHIEPDIDLQPTNQPVTVGNLVTIKMPKNLVQNGFYMAVANAGTPSNRENLVRVYFNLTSEGAVAVMDSLTAQLNAIPIFFSFKALYNPSDYERYDSAVLYFGKSNYETVHPILERVYAEHQSHFGEQVPLFTKMVAPGMAIAEEPDRKFADKESFGTNRCQIVANALLEAWHEGDDTPAGRMTSILRHFSLCKIELQRSYLNPNSDDIYTSLNL</sequence>
<dbReference type="Pfam" id="PF17914">
    <property type="entry name" value="HopA1"/>
    <property type="match status" value="1"/>
</dbReference>
<dbReference type="RefSeq" id="WP_181928026.1">
    <property type="nucleotide sequence ID" value="NZ_CP054698.1"/>
</dbReference>
<protein>
    <submittedName>
        <fullName evidence="1">Uncharacterized protein</fullName>
    </submittedName>
</protein>
<dbReference type="InterPro" id="IPR040871">
    <property type="entry name" value="HopA1"/>
</dbReference>